<evidence type="ECO:0000259" key="1">
    <source>
        <dbReference type="Pfam" id="PF01380"/>
    </source>
</evidence>
<keyword evidence="3" id="KW-1185">Reference proteome</keyword>
<name>A0A804R9A6_MAIZE</name>
<dbReference type="EnsemblPlants" id="Zm00001eb405240_T001">
    <property type="protein sequence ID" value="Zm00001eb405240_P001"/>
    <property type="gene ID" value="Zm00001eb405240"/>
</dbReference>
<evidence type="ECO:0000313" key="2">
    <source>
        <dbReference type="EnsemblPlants" id="Zm00001eb405240_P001"/>
    </source>
</evidence>
<dbReference type="InterPro" id="IPR046348">
    <property type="entry name" value="SIS_dom_sf"/>
</dbReference>
<dbReference type="Pfam" id="PF01380">
    <property type="entry name" value="SIS"/>
    <property type="match status" value="1"/>
</dbReference>
<sequence>MTAINIQNPRLLIKEMEVGGEVLDTPRGAYGTSPWPICCDRMKDGGVLVGGLKEYLKTIRRCRKGWVLFYWLWNKLQCCLSCKTLFVEELTGIPVTMEVASDLLDRQGPIYREDAAVFVSQSGETADTLLALLLIML</sequence>
<dbReference type="AlphaFoldDB" id="A0A804R9A6"/>
<dbReference type="InParanoid" id="A0A804R9A6"/>
<organism evidence="2 3">
    <name type="scientific">Zea mays</name>
    <name type="common">Maize</name>
    <dbReference type="NCBI Taxonomy" id="4577"/>
    <lineage>
        <taxon>Eukaryota</taxon>
        <taxon>Viridiplantae</taxon>
        <taxon>Streptophyta</taxon>
        <taxon>Embryophyta</taxon>
        <taxon>Tracheophyta</taxon>
        <taxon>Spermatophyta</taxon>
        <taxon>Magnoliopsida</taxon>
        <taxon>Liliopsida</taxon>
        <taxon>Poales</taxon>
        <taxon>Poaceae</taxon>
        <taxon>PACMAD clade</taxon>
        <taxon>Panicoideae</taxon>
        <taxon>Andropogonodae</taxon>
        <taxon>Andropogoneae</taxon>
        <taxon>Tripsacinae</taxon>
        <taxon>Zea</taxon>
    </lineage>
</organism>
<dbReference type="PANTHER" id="PTHR10937">
    <property type="entry name" value="GLUCOSAMINE--FRUCTOSE-6-PHOSPHATE AMINOTRANSFERASE, ISOMERIZING"/>
    <property type="match status" value="1"/>
</dbReference>
<reference evidence="3" key="1">
    <citation type="journal article" date="2009" name="Science">
        <title>The B73 maize genome: complexity, diversity, and dynamics.</title>
        <authorList>
            <person name="Schnable P.S."/>
            <person name="Ware D."/>
            <person name="Fulton R.S."/>
            <person name="Stein J.C."/>
            <person name="Wei F."/>
            <person name="Pasternak S."/>
            <person name="Liang C."/>
            <person name="Zhang J."/>
            <person name="Fulton L."/>
            <person name="Graves T.A."/>
            <person name="Minx P."/>
            <person name="Reily A.D."/>
            <person name="Courtney L."/>
            <person name="Kruchowski S.S."/>
            <person name="Tomlinson C."/>
            <person name="Strong C."/>
            <person name="Delehaunty K."/>
            <person name="Fronick C."/>
            <person name="Courtney B."/>
            <person name="Rock S.M."/>
            <person name="Belter E."/>
            <person name="Du F."/>
            <person name="Kim K."/>
            <person name="Abbott R.M."/>
            <person name="Cotton M."/>
            <person name="Levy A."/>
            <person name="Marchetto P."/>
            <person name="Ochoa K."/>
            <person name="Jackson S.M."/>
            <person name="Gillam B."/>
            <person name="Chen W."/>
            <person name="Yan L."/>
            <person name="Higginbotham J."/>
            <person name="Cardenas M."/>
            <person name="Waligorski J."/>
            <person name="Applebaum E."/>
            <person name="Phelps L."/>
            <person name="Falcone J."/>
            <person name="Kanchi K."/>
            <person name="Thane T."/>
            <person name="Scimone A."/>
            <person name="Thane N."/>
            <person name="Henke J."/>
            <person name="Wang T."/>
            <person name="Ruppert J."/>
            <person name="Shah N."/>
            <person name="Rotter K."/>
            <person name="Hodges J."/>
            <person name="Ingenthron E."/>
            <person name="Cordes M."/>
            <person name="Kohlberg S."/>
            <person name="Sgro J."/>
            <person name="Delgado B."/>
            <person name="Mead K."/>
            <person name="Chinwalla A."/>
            <person name="Leonard S."/>
            <person name="Crouse K."/>
            <person name="Collura K."/>
            <person name="Kudrna D."/>
            <person name="Currie J."/>
            <person name="He R."/>
            <person name="Angelova A."/>
            <person name="Rajasekar S."/>
            <person name="Mueller T."/>
            <person name="Lomeli R."/>
            <person name="Scara G."/>
            <person name="Ko A."/>
            <person name="Delaney K."/>
            <person name="Wissotski M."/>
            <person name="Lopez G."/>
            <person name="Campos D."/>
            <person name="Braidotti M."/>
            <person name="Ashley E."/>
            <person name="Golser W."/>
            <person name="Kim H."/>
            <person name="Lee S."/>
            <person name="Lin J."/>
            <person name="Dujmic Z."/>
            <person name="Kim W."/>
            <person name="Talag J."/>
            <person name="Zuccolo A."/>
            <person name="Fan C."/>
            <person name="Sebastian A."/>
            <person name="Kramer M."/>
            <person name="Spiegel L."/>
            <person name="Nascimento L."/>
            <person name="Zutavern T."/>
            <person name="Miller B."/>
            <person name="Ambroise C."/>
            <person name="Muller S."/>
            <person name="Spooner W."/>
            <person name="Narechania A."/>
            <person name="Ren L."/>
            <person name="Wei S."/>
            <person name="Kumari S."/>
            <person name="Faga B."/>
            <person name="Levy M.J."/>
            <person name="McMahan L."/>
            <person name="Van Buren P."/>
            <person name="Vaughn M.W."/>
            <person name="Ying K."/>
            <person name="Yeh C.-T."/>
            <person name="Emrich S.J."/>
            <person name="Jia Y."/>
            <person name="Kalyanaraman A."/>
            <person name="Hsia A.-P."/>
            <person name="Barbazuk W.B."/>
            <person name="Baucom R.S."/>
            <person name="Brutnell T.P."/>
            <person name="Carpita N.C."/>
            <person name="Chaparro C."/>
            <person name="Chia J.-M."/>
            <person name="Deragon J.-M."/>
            <person name="Estill J.C."/>
            <person name="Fu Y."/>
            <person name="Jeddeloh J.A."/>
            <person name="Han Y."/>
            <person name="Lee H."/>
            <person name="Li P."/>
            <person name="Lisch D.R."/>
            <person name="Liu S."/>
            <person name="Liu Z."/>
            <person name="Nagel D.H."/>
            <person name="McCann M.C."/>
            <person name="SanMiguel P."/>
            <person name="Myers A.M."/>
            <person name="Nettleton D."/>
            <person name="Nguyen J."/>
            <person name="Penning B.W."/>
            <person name="Ponnala L."/>
            <person name="Schneider K.L."/>
            <person name="Schwartz D.C."/>
            <person name="Sharma A."/>
            <person name="Soderlund C."/>
            <person name="Springer N.M."/>
            <person name="Sun Q."/>
            <person name="Wang H."/>
            <person name="Waterman M."/>
            <person name="Westerman R."/>
            <person name="Wolfgruber T.K."/>
            <person name="Yang L."/>
            <person name="Yu Y."/>
            <person name="Zhang L."/>
            <person name="Zhou S."/>
            <person name="Zhu Q."/>
            <person name="Bennetzen J.L."/>
            <person name="Dawe R.K."/>
            <person name="Jiang J."/>
            <person name="Jiang N."/>
            <person name="Presting G.G."/>
            <person name="Wessler S.R."/>
            <person name="Aluru S."/>
            <person name="Martienssen R.A."/>
            <person name="Clifton S.W."/>
            <person name="McCombie W.R."/>
            <person name="Wing R.A."/>
            <person name="Wilson R.K."/>
        </authorList>
    </citation>
    <scope>NUCLEOTIDE SEQUENCE [LARGE SCALE GENOMIC DNA]</scope>
    <source>
        <strain evidence="3">cv. B73</strain>
    </source>
</reference>
<dbReference type="Gene3D" id="3.40.50.10490">
    <property type="entry name" value="Glucose-6-phosphate isomerase like protein, domain 1"/>
    <property type="match status" value="1"/>
</dbReference>
<dbReference type="GO" id="GO:1901135">
    <property type="term" value="P:carbohydrate derivative metabolic process"/>
    <property type="evidence" value="ECO:0007669"/>
    <property type="project" value="InterPro"/>
</dbReference>
<dbReference type="GO" id="GO:0097367">
    <property type="term" value="F:carbohydrate derivative binding"/>
    <property type="evidence" value="ECO:0007669"/>
    <property type="project" value="InterPro"/>
</dbReference>
<reference evidence="2" key="2">
    <citation type="submission" date="2019-07" db="EMBL/GenBank/DDBJ databases">
        <authorList>
            <person name="Seetharam A."/>
            <person name="Woodhouse M."/>
            <person name="Cannon E."/>
        </authorList>
    </citation>
    <scope>NUCLEOTIDE SEQUENCE [LARGE SCALE GENOMIC DNA]</scope>
    <source>
        <strain evidence="2">cv. B73</strain>
    </source>
</reference>
<dbReference type="InterPro" id="IPR001347">
    <property type="entry name" value="SIS_dom"/>
</dbReference>
<feature type="domain" description="SIS" evidence="1">
    <location>
        <begin position="81"/>
        <end position="133"/>
    </location>
</feature>
<accession>A0A804R9A6</accession>
<evidence type="ECO:0000313" key="3">
    <source>
        <dbReference type="Proteomes" id="UP000007305"/>
    </source>
</evidence>
<dbReference type="SUPFAM" id="SSF53697">
    <property type="entry name" value="SIS domain"/>
    <property type="match status" value="1"/>
</dbReference>
<dbReference type="Proteomes" id="UP000007305">
    <property type="component" value="Chromosome 10"/>
</dbReference>
<dbReference type="Gramene" id="Zm00001eb405240_T001">
    <property type="protein sequence ID" value="Zm00001eb405240_P001"/>
    <property type="gene ID" value="Zm00001eb405240"/>
</dbReference>
<reference evidence="2" key="3">
    <citation type="submission" date="2021-05" db="UniProtKB">
        <authorList>
            <consortium name="EnsemblPlants"/>
        </authorList>
    </citation>
    <scope>IDENTIFICATION</scope>
    <source>
        <strain evidence="2">cv. B73</strain>
    </source>
</reference>
<proteinExistence type="predicted"/>
<protein>
    <recommendedName>
        <fullName evidence="1">SIS domain-containing protein</fullName>
    </recommendedName>
</protein>
<dbReference type="PANTHER" id="PTHR10937:SF0">
    <property type="entry name" value="GLUTAMINE--FRUCTOSE-6-PHOSPHATE TRANSAMINASE (ISOMERIZING)"/>
    <property type="match status" value="1"/>
</dbReference>